<feature type="compositionally biased region" description="Polar residues" evidence="2">
    <location>
        <begin position="166"/>
        <end position="194"/>
    </location>
</feature>
<organism evidence="4 5">
    <name type="scientific">Lithohypha guttulata</name>
    <dbReference type="NCBI Taxonomy" id="1690604"/>
    <lineage>
        <taxon>Eukaryota</taxon>
        <taxon>Fungi</taxon>
        <taxon>Dikarya</taxon>
        <taxon>Ascomycota</taxon>
        <taxon>Pezizomycotina</taxon>
        <taxon>Eurotiomycetes</taxon>
        <taxon>Chaetothyriomycetidae</taxon>
        <taxon>Chaetothyriales</taxon>
        <taxon>Trichomeriaceae</taxon>
        <taxon>Lithohypha</taxon>
    </lineage>
</organism>
<dbReference type="PROSITE" id="PS50157">
    <property type="entry name" value="ZINC_FINGER_C2H2_2"/>
    <property type="match status" value="1"/>
</dbReference>
<evidence type="ECO:0000313" key="5">
    <source>
        <dbReference type="Proteomes" id="UP001309876"/>
    </source>
</evidence>
<dbReference type="SMART" id="SM00355">
    <property type="entry name" value="ZnF_C2H2"/>
    <property type="match status" value="2"/>
</dbReference>
<gene>
    <name evidence="4" type="ORF">LTR05_007005</name>
</gene>
<dbReference type="EMBL" id="JAVRRJ010000007">
    <property type="protein sequence ID" value="KAK5083122.1"/>
    <property type="molecule type" value="Genomic_DNA"/>
</dbReference>
<name>A0AAN7Y4W2_9EURO</name>
<feature type="domain" description="C2H2-type" evidence="3">
    <location>
        <begin position="72"/>
        <end position="100"/>
    </location>
</feature>
<proteinExistence type="predicted"/>
<dbReference type="AlphaFoldDB" id="A0AAN7Y4W2"/>
<keyword evidence="1" id="KW-0479">Metal-binding</keyword>
<keyword evidence="1" id="KW-0862">Zinc</keyword>
<evidence type="ECO:0000256" key="1">
    <source>
        <dbReference type="PROSITE-ProRule" id="PRU00042"/>
    </source>
</evidence>
<dbReference type="InterPro" id="IPR039258">
    <property type="entry name" value="ZNF511"/>
</dbReference>
<dbReference type="Proteomes" id="UP001309876">
    <property type="component" value="Unassembled WGS sequence"/>
</dbReference>
<accession>A0AAN7Y4W2</accession>
<evidence type="ECO:0000313" key="4">
    <source>
        <dbReference type="EMBL" id="KAK5083122.1"/>
    </source>
</evidence>
<dbReference type="PANTHER" id="PTHR21354:SF0">
    <property type="entry name" value="ZINC FINGER PROTEIN 511"/>
    <property type="match status" value="1"/>
</dbReference>
<evidence type="ECO:0000256" key="2">
    <source>
        <dbReference type="SAM" id="MobiDB-lite"/>
    </source>
</evidence>
<feature type="region of interest" description="Disordered" evidence="2">
    <location>
        <begin position="157"/>
        <end position="220"/>
    </location>
</feature>
<reference evidence="4 5" key="1">
    <citation type="submission" date="2023-08" db="EMBL/GenBank/DDBJ databases">
        <title>Black Yeasts Isolated from many extreme environments.</title>
        <authorList>
            <person name="Coleine C."/>
            <person name="Stajich J.E."/>
            <person name="Selbmann L."/>
        </authorList>
    </citation>
    <scope>NUCLEOTIDE SEQUENCE [LARGE SCALE GENOMIC DNA]</scope>
    <source>
        <strain evidence="4 5">CCFEE 5910</strain>
    </source>
</reference>
<keyword evidence="5" id="KW-1185">Reference proteome</keyword>
<feature type="compositionally biased region" description="Polar residues" evidence="2">
    <location>
        <begin position="13"/>
        <end position="23"/>
    </location>
</feature>
<sequence>MGKRLRDEDDAPTPSQEDVLQTASSPAKIIELEEEHVHADSYRMQCSLPPHDLLSFASTREFDVHYAKEHTNRCSSCGKNFPSAHYLTLHIDEHHNPVREELAAQGEKTYSCFLEDCDKVCSTPQKRRLHLIDKHMFPRIYDFRIIDHGIDKSTSLLQGGQRRRLSTTTSIGRQRRASSIQKTGMEQEATTSSAHPDGAGVVETTRYPPQKNEPGVAGGIDELESSFAALKFVPSSVQARQRNKKSAS</sequence>
<dbReference type="GO" id="GO:0008270">
    <property type="term" value="F:zinc ion binding"/>
    <property type="evidence" value="ECO:0007669"/>
    <property type="project" value="UniProtKB-KW"/>
</dbReference>
<dbReference type="InterPro" id="IPR013087">
    <property type="entry name" value="Znf_C2H2_type"/>
</dbReference>
<dbReference type="Gene3D" id="3.30.160.60">
    <property type="entry name" value="Classic Zinc Finger"/>
    <property type="match status" value="1"/>
</dbReference>
<dbReference type="PANTHER" id="PTHR21354">
    <property type="entry name" value="ZINC FINGER PROTEIN 511"/>
    <property type="match status" value="1"/>
</dbReference>
<protein>
    <recommendedName>
        <fullName evidence="3">C2H2-type domain-containing protein</fullName>
    </recommendedName>
</protein>
<keyword evidence="1" id="KW-0863">Zinc-finger</keyword>
<feature type="region of interest" description="Disordered" evidence="2">
    <location>
        <begin position="1"/>
        <end position="23"/>
    </location>
</feature>
<dbReference type="PROSITE" id="PS00028">
    <property type="entry name" value="ZINC_FINGER_C2H2_1"/>
    <property type="match status" value="1"/>
</dbReference>
<comment type="caution">
    <text evidence="4">The sequence shown here is derived from an EMBL/GenBank/DDBJ whole genome shotgun (WGS) entry which is preliminary data.</text>
</comment>
<evidence type="ECO:0000259" key="3">
    <source>
        <dbReference type="PROSITE" id="PS50157"/>
    </source>
</evidence>